<dbReference type="InterPro" id="IPR024083">
    <property type="entry name" value="Fumarase/histidase_N"/>
</dbReference>
<name>A0ABT9Y2A7_9BACI</name>
<dbReference type="InterPro" id="IPR001106">
    <property type="entry name" value="Aromatic_Lyase"/>
</dbReference>
<protein>
    <submittedName>
        <fullName evidence="2">Histidine ammonia-lyase</fullName>
    </submittedName>
</protein>
<evidence type="ECO:0000256" key="1">
    <source>
        <dbReference type="ARBA" id="ARBA00023239"/>
    </source>
</evidence>
<organism evidence="2 3">
    <name type="scientific">Neobacillus ginsengisoli</name>
    <dbReference type="NCBI Taxonomy" id="904295"/>
    <lineage>
        <taxon>Bacteria</taxon>
        <taxon>Bacillati</taxon>
        <taxon>Bacillota</taxon>
        <taxon>Bacilli</taxon>
        <taxon>Bacillales</taxon>
        <taxon>Bacillaceae</taxon>
        <taxon>Neobacillus</taxon>
    </lineage>
</organism>
<sequence>MITLTGQSLSLKQMKEVLYDNQKVSASETSLEAARKSREAVEIIVSESKVVYGITTGFGKFSDVLINKIMFKICSLI</sequence>
<accession>A0ABT9Y2A7</accession>
<keyword evidence="3" id="KW-1185">Reference proteome</keyword>
<evidence type="ECO:0000313" key="2">
    <source>
        <dbReference type="EMBL" id="MDQ0201297.1"/>
    </source>
</evidence>
<dbReference type="InterPro" id="IPR008948">
    <property type="entry name" value="L-Aspartase-like"/>
</dbReference>
<dbReference type="Gene3D" id="1.10.275.10">
    <property type="entry name" value="Fumarase/aspartase (N-terminal domain)"/>
    <property type="match status" value="1"/>
</dbReference>
<comment type="caution">
    <text evidence="2">The sequence shown here is derived from an EMBL/GenBank/DDBJ whole genome shotgun (WGS) entry which is preliminary data.</text>
</comment>
<keyword evidence="1" id="KW-0456">Lyase</keyword>
<dbReference type="Pfam" id="PF00221">
    <property type="entry name" value="Lyase_aromatic"/>
    <property type="match status" value="1"/>
</dbReference>
<reference evidence="2 3" key="1">
    <citation type="submission" date="2023-07" db="EMBL/GenBank/DDBJ databases">
        <title>Genomic Encyclopedia of Type Strains, Phase IV (KMG-IV): sequencing the most valuable type-strain genomes for metagenomic binning, comparative biology and taxonomic classification.</title>
        <authorList>
            <person name="Goeker M."/>
        </authorList>
    </citation>
    <scope>NUCLEOTIDE SEQUENCE [LARGE SCALE GENOMIC DNA]</scope>
    <source>
        <strain evidence="2 3">DSM 27594</strain>
    </source>
</reference>
<dbReference type="Proteomes" id="UP001224122">
    <property type="component" value="Unassembled WGS sequence"/>
</dbReference>
<gene>
    <name evidence="2" type="ORF">J2S10_004503</name>
</gene>
<proteinExistence type="predicted"/>
<dbReference type="EMBL" id="JAUSTW010000009">
    <property type="protein sequence ID" value="MDQ0201297.1"/>
    <property type="molecule type" value="Genomic_DNA"/>
</dbReference>
<dbReference type="SUPFAM" id="SSF48557">
    <property type="entry name" value="L-aspartase-like"/>
    <property type="match status" value="1"/>
</dbReference>
<evidence type="ECO:0000313" key="3">
    <source>
        <dbReference type="Proteomes" id="UP001224122"/>
    </source>
</evidence>